<protein>
    <submittedName>
        <fullName evidence="1">Tail-collar fiber protein</fullName>
    </submittedName>
</protein>
<dbReference type="EMBL" id="BK015712">
    <property type="protein sequence ID" value="DAE21530.1"/>
    <property type="molecule type" value="Genomic_DNA"/>
</dbReference>
<proteinExistence type="predicted"/>
<evidence type="ECO:0000313" key="1">
    <source>
        <dbReference type="EMBL" id="DAE21530.1"/>
    </source>
</evidence>
<accession>A0A8S5QR92</accession>
<reference evidence="1" key="1">
    <citation type="journal article" date="2021" name="Proc. Natl. Acad. Sci. U.S.A.">
        <title>A Catalog of Tens of Thousands of Viruses from Human Metagenomes Reveals Hidden Associations with Chronic Diseases.</title>
        <authorList>
            <person name="Tisza M.J."/>
            <person name="Buck C.B."/>
        </authorList>
    </citation>
    <scope>NUCLEOTIDE SEQUENCE</scope>
    <source>
        <strain evidence="1">CtgXL3</strain>
    </source>
</reference>
<sequence>MATWRTDCTFITNEGLALIAKLALGDKQLELTRSAFGSGRVPEAMLARQTALTDEVKNLVFTDKRVVDNSTVIQTQLTNEGVTAQTNINQLGYFANDPDKGEILYLITQCDQDTADKLPAYADTPTVLSYSIQLFHENGVQINATVDLAGYVNNMRFNEYKAEVTETLNNYVLKTGTLNLNTVEFSMASSKVLPVSAETLPNIIGKITKYLHDWERSYLMTLPARGWAGSADSGWTQRIRVSGIDNTTDEYKFYRTIPDDVNTPALAKTYKKSAGFVDEMYPVNVSGTVYVEAKCWNKVPTVNLVFTLEGR</sequence>
<name>A0A8S5QR92_9CAUD</name>
<organism evidence="1">
    <name type="scientific">Myoviridae sp. ctgXL3</name>
    <dbReference type="NCBI Taxonomy" id="2826681"/>
    <lineage>
        <taxon>Viruses</taxon>
        <taxon>Duplodnaviria</taxon>
        <taxon>Heunggongvirae</taxon>
        <taxon>Uroviricota</taxon>
        <taxon>Caudoviricetes</taxon>
    </lineage>
</organism>